<name>A0A7W8F8F3_9ACTN</name>
<feature type="transmembrane region" description="Helical" evidence="2">
    <location>
        <begin position="21"/>
        <end position="39"/>
    </location>
</feature>
<gene>
    <name evidence="3" type="ORF">FHS32_001881</name>
</gene>
<keyword evidence="2" id="KW-0812">Transmembrane</keyword>
<keyword evidence="2" id="KW-1133">Transmembrane helix</keyword>
<feature type="transmembrane region" description="Helical" evidence="2">
    <location>
        <begin position="59"/>
        <end position="76"/>
    </location>
</feature>
<feature type="compositionally biased region" description="Basic and acidic residues" evidence="1">
    <location>
        <begin position="170"/>
        <end position="180"/>
    </location>
</feature>
<dbReference type="InterPro" id="IPR002347">
    <property type="entry name" value="SDR_fam"/>
</dbReference>
<reference evidence="3 4" key="1">
    <citation type="submission" date="2020-08" db="EMBL/GenBank/DDBJ databases">
        <title>Genomic Encyclopedia of Type Strains, Phase III (KMG-III): the genomes of soil and plant-associated and newly described type strains.</title>
        <authorList>
            <person name="Whitman W."/>
        </authorList>
    </citation>
    <scope>NUCLEOTIDE SEQUENCE [LARGE SCALE GENOMIC DNA]</scope>
    <source>
        <strain evidence="3 4">CECT 3226</strain>
    </source>
</reference>
<dbReference type="AlphaFoldDB" id="A0A7W8F8F3"/>
<dbReference type="Gene3D" id="3.40.50.720">
    <property type="entry name" value="NAD(P)-binding Rossmann-like Domain"/>
    <property type="match status" value="1"/>
</dbReference>
<dbReference type="SUPFAM" id="SSF51735">
    <property type="entry name" value="NAD(P)-binding Rossmann-fold domains"/>
    <property type="match status" value="1"/>
</dbReference>
<sequence>MAKNPLADVRRNHWRTVPRAFCLRMAQTAAYAVSVTFVLSCLDDGIAPDASGTVSPTALVSAAATGIAATILWGALSDRWGKASGLPINSVAPGLIDTDITAGKPDPARKAAMTAEIRVGRTVADVADVIAFLARPSSAYLTGVTHDVNGGPHTHRHPHRRTAERITMFDDRAEDERDAAGRPCRGGPVGQPGVSCPAG</sequence>
<evidence type="ECO:0000313" key="3">
    <source>
        <dbReference type="EMBL" id="MBB5125149.1"/>
    </source>
</evidence>
<keyword evidence="2" id="KW-0472">Membrane</keyword>
<dbReference type="Proteomes" id="UP000568022">
    <property type="component" value="Unassembled WGS sequence"/>
</dbReference>
<comment type="caution">
    <text evidence="3">The sequence shown here is derived from an EMBL/GenBank/DDBJ whole genome shotgun (WGS) entry which is preliminary data.</text>
</comment>
<dbReference type="InterPro" id="IPR036291">
    <property type="entry name" value="NAD(P)-bd_dom_sf"/>
</dbReference>
<evidence type="ECO:0000256" key="1">
    <source>
        <dbReference type="SAM" id="MobiDB-lite"/>
    </source>
</evidence>
<keyword evidence="4" id="KW-1185">Reference proteome</keyword>
<dbReference type="Pfam" id="PF13561">
    <property type="entry name" value="adh_short_C2"/>
    <property type="match status" value="1"/>
</dbReference>
<evidence type="ECO:0000313" key="4">
    <source>
        <dbReference type="Proteomes" id="UP000568022"/>
    </source>
</evidence>
<feature type="region of interest" description="Disordered" evidence="1">
    <location>
        <begin position="170"/>
        <end position="199"/>
    </location>
</feature>
<protein>
    <submittedName>
        <fullName evidence="3">Uncharacterized protein</fullName>
    </submittedName>
</protein>
<dbReference type="EMBL" id="JACHJE010000004">
    <property type="protein sequence ID" value="MBB5125149.1"/>
    <property type="molecule type" value="Genomic_DNA"/>
</dbReference>
<proteinExistence type="predicted"/>
<accession>A0A7W8F8F3</accession>
<organism evidence="3 4">
    <name type="scientific">Streptomyces griseoloalbus</name>
    <dbReference type="NCBI Taxonomy" id="67303"/>
    <lineage>
        <taxon>Bacteria</taxon>
        <taxon>Bacillati</taxon>
        <taxon>Actinomycetota</taxon>
        <taxon>Actinomycetes</taxon>
        <taxon>Kitasatosporales</taxon>
        <taxon>Streptomycetaceae</taxon>
        <taxon>Streptomyces</taxon>
    </lineage>
</organism>
<evidence type="ECO:0000256" key="2">
    <source>
        <dbReference type="SAM" id="Phobius"/>
    </source>
</evidence>